<keyword evidence="9" id="KW-1185">Reference proteome</keyword>
<dbReference type="Proteomes" id="UP001058533">
    <property type="component" value="Chromosome"/>
</dbReference>
<dbReference type="SUPFAM" id="SSF55811">
    <property type="entry name" value="Nudix"/>
    <property type="match status" value="1"/>
</dbReference>
<name>A0ABY5L703_9SPHN</name>
<dbReference type="InterPro" id="IPR015797">
    <property type="entry name" value="NUDIX_hydrolase-like_dom_sf"/>
</dbReference>
<reference evidence="8" key="1">
    <citation type="submission" date="2022-07" db="EMBL/GenBank/DDBJ databases">
        <title>Sphingomonas sp. nov., a novel bacterium isolated from the north slope of the Mount Everest.</title>
        <authorList>
            <person name="Cui X."/>
            <person name="Liu Y."/>
        </authorList>
    </citation>
    <scope>NUCLEOTIDE SEQUENCE</scope>
    <source>
        <strain evidence="8">S5-59</strain>
    </source>
</reference>
<dbReference type="PANTHER" id="PTHR12992:SF11">
    <property type="entry name" value="MITOCHONDRIAL COENZYME A DIPHOSPHATASE NUDT8"/>
    <property type="match status" value="1"/>
</dbReference>
<accession>A0ABY5L703</accession>
<evidence type="ECO:0000256" key="5">
    <source>
        <dbReference type="ARBA" id="ARBA00022842"/>
    </source>
</evidence>
<dbReference type="NCBIfam" id="NF007980">
    <property type="entry name" value="PRK10707.1"/>
    <property type="match status" value="1"/>
</dbReference>
<protein>
    <submittedName>
        <fullName evidence="8">CoA pyrophosphatase</fullName>
    </submittedName>
</protein>
<dbReference type="InterPro" id="IPR000086">
    <property type="entry name" value="NUDIX_hydrolase_dom"/>
</dbReference>
<dbReference type="Pfam" id="PF00293">
    <property type="entry name" value="NUDIX"/>
    <property type="match status" value="1"/>
</dbReference>
<gene>
    <name evidence="8" type="ORF">NMP03_00410</name>
</gene>
<evidence type="ECO:0000256" key="2">
    <source>
        <dbReference type="ARBA" id="ARBA00001946"/>
    </source>
</evidence>
<sequence length="200" mass="21756">MTLAERLRHALERPAHPDTVLLPGDLPADEIEQSGIDAPAAVLVAITDRAQPGVILTKRTETLARHPGQVAFPGGRIDAGDADAIAAALREAEEEIAMPRHAVDIIGTVDRYRTVTGFSVTPVLGVVPADLALTPQPSEVQTIFEVPLAFLLDPANHVRASAEYRGTTRHFHEMFWDGHRIWGATAAMIVNLSQRLRWSL</sequence>
<evidence type="ECO:0000259" key="7">
    <source>
        <dbReference type="PROSITE" id="PS51462"/>
    </source>
</evidence>
<keyword evidence="5" id="KW-0460">Magnesium</keyword>
<evidence type="ECO:0000313" key="9">
    <source>
        <dbReference type="Proteomes" id="UP001058533"/>
    </source>
</evidence>
<dbReference type="RefSeq" id="WP_256506594.1">
    <property type="nucleotide sequence ID" value="NZ_CP101740.1"/>
</dbReference>
<evidence type="ECO:0000256" key="3">
    <source>
        <dbReference type="ARBA" id="ARBA00022723"/>
    </source>
</evidence>
<dbReference type="InterPro" id="IPR045121">
    <property type="entry name" value="CoAse"/>
</dbReference>
<dbReference type="Gene3D" id="3.90.79.10">
    <property type="entry name" value="Nucleoside Triphosphate Pyrophosphohydrolase"/>
    <property type="match status" value="1"/>
</dbReference>
<evidence type="ECO:0000256" key="1">
    <source>
        <dbReference type="ARBA" id="ARBA00001936"/>
    </source>
</evidence>
<evidence type="ECO:0000256" key="6">
    <source>
        <dbReference type="ARBA" id="ARBA00023211"/>
    </source>
</evidence>
<comment type="cofactor">
    <cofactor evidence="2">
        <name>Mg(2+)</name>
        <dbReference type="ChEBI" id="CHEBI:18420"/>
    </cofactor>
</comment>
<evidence type="ECO:0000256" key="4">
    <source>
        <dbReference type="ARBA" id="ARBA00022801"/>
    </source>
</evidence>
<keyword evidence="6" id="KW-0464">Manganese</keyword>
<dbReference type="EMBL" id="CP101740">
    <property type="protein sequence ID" value="UUL82745.1"/>
    <property type="molecule type" value="Genomic_DNA"/>
</dbReference>
<organism evidence="8 9">
    <name type="scientific">Sphingomonas qomolangmaensis</name>
    <dbReference type="NCBI Taxonomy" id="2918765"/>
    <lineage>
        <taxon>Bacteria</taxon>
        <taxon>Pseudomonadati</taxon>
        <taxon>Pseudomonadota</taxon>
        <taxon>Alphaproteobacteria</taxon>
        <taxon>Sphingomonadales</taxon>
        <taxon>Sphingomonadaceae</taxon>
        <taxon>Sphingomonas</taxon>
    </lineage>
</organism>
<feature type="domain" description="Nudix hydrolase" evidence="7">
    <location>
        <begin position="37"/>
        <end position="167"/>
    </location>
</feature>
<keyword evidence="4" id="KW-0378">Hydrolase</keyword>
<evidence type="ECO:0000313" key="8">
    <source>
        <dbReference type="EMBL" id="UUL82745.1"/>
    </source>
</evidence>
<dbReference type="PROSITE" id="PS51462">
    <property type="entry name" value="NUDIX"/>
    <property type="match status" value="1"/>
</dbReference>
<proteinExistence type="predicted"/>
<dbReference type="CDD" id="cd03426">
    <property type="entry name" value="NUDIX_CoAse_Nudt7"/>
    <property type="match status" value="1"/>
</dbReference>
<dbReference type="PANTHER" id="PTHR12992">
    <property type="entry name" value="NUDIX HYDROLASE"/>
    <property type="match status" value="1"/>
</dbReference>
<comment type="cofactor">
    <cofactor evidence="1">
        <name>Mn(2+)</name>
        <dbReference type="ChEBI" id="CHEBI:29035"/>
    </cofactor>
</comment>
<keyword evidence="3" id="KW-0479">Metal-binding</keyword>